<dbReference type="FunFam" id="3.40.50.10860:FF:000006">
    <property type="entry name" value="Shikimate dehydrogenase (NADP(+))"/>
    <property type="match status" value="1"/>
</dbReference>
<dbReference type="OrthoDB" id="9776868at2"/>
<feature type="binding site" evidence="8">
    <location>
        <position position="230"/>
    </location>
    <ligand>
        <name>shikimate</name>
        <dbReference type="ChEBI" id="CHEBI:36208"/>
    </ligand>
</feature>
<comment type="caution">
    <text evidence="12">The sequence shown here is derived from an EMBL/GenBank/DDBJ whole genome shotgun (WGS) entry which is preliminary data.</text>
</comment>
<dbReference type="GO" id="GO:0050661">
    <property type="term" value="F:NADP binding"/>
    <property type="evidence" value="ECO:0007669"/>
    <property type="project" value="InterPro"/>
</dbReference>
<evidence type="ECO:0000256" key="6">
    <source>
        <dbReference type="ARBA" id="ARBA00023141"/>
    </source>
</evidence>
<dbReference type="SUPFAM" id="SSF51735">
    <property type="entry name" value="NAD(P)-binding Rossmann-fold domains"/>
    <property type="match status" value="1"/>
</dbReference>
<feature type="binding site" evidence="8">
    <location>
        <position position="88"/>
    </location>
    <ligand>
        <name>NADP(+)</name>
        <dbReference type="ChEBI" id="CHEBI:58349"/>
    </ligand>
</feature>
<feature type="binding site" evidence="8">
    <location>
        <position position="259"/>
    </location>
    <ligand>
        <name>shikimate</name>
        <dbReference type="ChEBI" id="CHEBI:36208"/>
    </ligand>
</feature>
<dbReference type="EMBL" id="NQYH01000001">
    <property type="protein sequence ID" value="RIY42175.1"/>
    <property type="molecule type" value="Genomic_DNA"/>
</dbReference>
<dbReference type="Gene3D" id="3.40.50.10860">
    <property type="entry name" value="Leucine Dehydrogenase, chain A, domain 1"/>
    <property type="match status" value="1"/>
</dbReference>
<dbReference type="Pfam" id="PF08501">
    <property type="entry name" value="Shikimate_dh_N"/>
    <property type="match status" value="1"/>
</dbReference>
<dbReference type="SUPFAM" id="SSF53223">
    <property type="entry name" value="Aminoacid dehydrogenase-like, N-terminal domain"/>
    <property type="match status" value="1"/>
</dbReference>
<dbReference type="InterPro" id="IPR041121">
    <property type="entry name" value="SDH_C"/>
</dbReference>
<accession>A0A3A1YX96</accession>
<feature type="binding site" evidence="8">
    <location>
        <position position="112"/>
    </location>
    <ligand>
        <name>shikimate</name>
        <dbReference type="ChEBI" id="CHEBI:36208"/>
    </ligand>
</feature>
<feature type="binding site" evidence="8">
    <location>
        <begin position="136"/>
        <end position="140"/>
    </location>
    <ligand>
        <name>NADP(+)</name>
        <dbReference type="ChEBI" id="CHEBI:58349"/>
    </ligand>
</feature>
<evidence type="ECO:0000256" key="1">
    <source>
        <dbReference type="ARBA" id="ARBA00004871"/>
    </source>
</evidence>
<gene>
    <name evidence="8" type="primary">aroE</name>
    <name evidence="12" type="ORF">CJP73_01670</name>
</gene>
<dbReference type="InterPro" id="IPR011342">
    <property type="entry name" value="Shikimate_DH"/>
</dbReference>
<dbReference type="Proteomes" id="UP000266206">
    <property type="component" value="Unassembled WGS sequence"/>
</dbReference>
<dbReference type="UniPathway" id="UPA00053">
    <property type="reaction ID" value="UER00087"/>
</dbReference>
<dbReference type="GO" id="GO:0005829">
    <property type="term" value="C:cytosol"/>
    <property type="evidence" value="ECO:0007669"/>
    <property type="project" value="TreeGrafter"/>
</dbReference>
<keyword evidence="4 8" id="KW-0521">NADP</keyword>
<dbReference type="InterPro" id="IPR013708">
    <property type="entry name" value="Shikimate_DH-bd_N"/>
</dbReference>
<dbReference type="GO" id="GO:0009423">
    <property type="term" value="P:chorismate biosynthetic process"/>
    <property type="evidence" value="ECO:0007669"/>
    <property type="project" value="UniProtKB-UniRule"/>
</dbReference>
<dbReference type="InterPro" id="IPR046346">
    <property type="entry name" value="Aminoacid_DH-like_N_sf"/>
</dbReference>
<dbReference type="InterPro" id="IPR006151">
    <property type="entry name" value="Shikm_DH/Glu-tRNA_Rdtase"/>
</dbReference>
<keyword evidence="3 8" id="KW-0028">Amino-acid biosynthesis</keyword>
<evidence type="ECO:0000259" key="9">
    <source>
        <dbReference type="Pfam" id="PF01488"/>
    </source>
</evidence>
<feature type="domain" description="SDH C-terminal" evidence="11">
    <location>
        <begin position="252"/>
        <end position="278"/>
    </location>
</feature>
<comment type="function">
    <text evidence="8">Involved in the biosynthesis of the chorismate, which leads to the biosynthesis of aromatic amino acids. Catalyzes the reversible NADPH linked reduction of 3-dehydroshikimate (DHSA) to yield shikimate (SA).</text>
</comment>
<dbReference type="RefSeq" id="WP_119515312.1">
    <property type="nucleotide sequence ID" value="NZ_NQYH01000001.1"/>
</dbReference>
<comment type="pathway">
    <text evidence="1 8">Metabolic intermediate biosynthesis; chorismate biosynthesis; chorismate from D-erythrose 4-phosphate and phosphoenolpyruvate: step 4/7.</text>
</comment>
<dbReference type="NCBIfam" id="NF001310">
    <property type="entry name" value="PRK00258.1-2"/>
    <property type="match status" value="1"/>
</dbReference>
<evidence type="ECO:0000256" key="7">
    <source>
        <dbReference type="ARBA" id="ARBA00049442"/>
    </source>
</evidence>
<feature type="binding site" evidence="8">
    <location>
        <position position="71"/>
    </location>
    <ligand>
        <name>shikimate</name>
        <dbReference type="ChEBI" id="CHEBI:36208"/>
    </ligand>
</feature>
<evidence type="ECO:0000313" key="12">
    <source>
        <dbReference type="EMBL" id="RIY42175.1"/>
    </source>
</evidence>
<reference evidence="12 13" key="1">
    <citation type="submission" date="2017-08" db="EMBL/GenBank/DDBJ databases">
        <title>Pusillimonas indicus sp. nov., a member of the family Alcaligenaceae isolated from surface seawater.</title>
        <authorList>
            <person name="Li J."/>
        </authorList>
    </citation>
    <scope>NUCLEOTIDE SEQUENCE [LARGE SCALE GENOMIC DNA]</scope>
    <source>
        <strain evidence="12 13">L52-1-41</strain>
    </source>
</reference>
<dbReference type="Pfam" id="PF18317">
    <property type="entry name" value="SDH_C"/>
    <property type="match status" value="1"/>
</dbReference>
<evidence type="ECO:0000313" key="13">
    <source>
        <dbReference type="Proteomes" id="UP000266206"/>
    </source>
</evidence>
<organism evidence="12 13">
    <name type="scientific">Neopusillimonas maritima</name>
    <dbReference type="NCBI Taxonomy" id="2026239"/>
    <lineage>
        <taxon>Bacteria</taxon>
        <taxon>Pseudomonadati</taxon>
        <taxon>Pseudomonadota</taxon>
        <taxon>Betaproteobacteria</taxon>
        <taxon>Burkholderiales</taxon>
        <taxon>Alcaligenaceae</taxon>
        <taxon>Neopusillimonas</taxon>
    </lineage>
</organism>
<proteinExistence type="inferred from homology"/>
<feature type="binding site" evidence="8">
    <location>
        <position position="252"/>
    </location>
    <ligand>
        <name>NADP(+)</name>
        <dbReference type="ChEBI" id="CHEBI:58349"/>
    </ligand>
</feature>
<dbReference type="InterPro" id="IPR022893">
    <property type="entry name" value="Shikimate_DH_fam"/>
</dbReference>
<dbReference type="EC" id="1.1.1.25" evidence="2 8"/>
<evidence type="ECO:0000259" key="11">
    <source>
        <dbReference type="Pfam" id="PF18317"/>
    </source>
</evidence>
<comment type="subunit">
    <text evidence="8">Homodimer.</text>
</comment>
<dbReference type="AlphaFoldDB" id="A0A3A1YX96"/>
<feature type="binding site" evidence="8">
    <location>
        <position position="228"/>
    </location>
    <ligand>
        <name>NADP(+)</name>
        <dbReference type="ChEBI" id="CHEBI:58349"/>
    </ligand>
</feature>
<dbReference type="PANTHER" id="PTHR21089:SF1">
    <property type="entry name" value="BIFUNCTIONAL 3-DEHYDROQUINATE DEHYDRATASE_SHIKIMATE DEHYDROGENASE, CHLOROPLASTIC"/>
    <property type="match status" value="1"/>
</dbReference>
<keyword evidence="5 8" id="KW-0560">Oxidoreductase</keyword>
<dbReference type="HAMAP" id="MF_00222">
    <property type="entry name" value="Shikimate_DH_AroE"/>
    <property type="match status" value="1"/>
</dbReference>
<evidence type="ECO:0000256" key="5">
    <source>
        <dbReference type="ARBA" id="ARBA00023002"/>
    </source>
</evidence>
<evidence type="ECO:0000256" key="8">
    <source>
        <dbReference type="HAMAP-Rule" id="MF_00222"/>
    </source>
</evidence>
<dbReference type="NCBIfam" id="TIGR00507">
    <property type="entry name" value="aroE"/>
    <property type="match status" value="1"/>
</dbReference>
<feature type="binding site" evidence="8">
    <location>
        <begin position="160"/>
        <end position="165"/>
    </location>
    <ligand>
        <name>NADP(+)</name>
        <dbReference type="ChEBI" id="CHEBI:58349"/>
    </ligand>
</feature>
<keyword evidence="6 8" id="KW-0057">Aromatic amino acid biosynthesis</keyword>
<evidence type="ECO:0000256" key="2">
    <source>
        <dbReference type="ARBA" id="ARBA00012962"/>
    </source>
</evidence>
<feature type="domain" description="Shikimate dehydrogenase substrate binding N-terminal" evidence="10">
    <location>
        <begin position="16"/>
        <end position="99"/>
    </location>
</feature>
<feature type="binding site" evidence="8">
    <location>
        <begin position="24"/>
        <end position="26"/>
    </location>
    <ligand>
        <name>shikimate</name>
        <dbReference type="ChEBI" id="CHEBI:36208"/>
    </ligand>
</feature>
<dbReference type="PANTHER" id="PTHR21089">
    <property type="entry name" value="SHIKIMATE DEHYDROGENASE"/>
    <property type="match status" value="1"/>
</dbReference>
<feature type="domain" description="Quinate/shikimate 5-dehydrogenase/glutamyl-tRNA reductase" evidence="9">
    <location>
        <begin position="126"/>
        <end position="205"/>
    </location>
</feature>
<feature type="active site" description="Proton acceptor" evidence="8">
    <location>
        <position position="75"/>
    </location>
</feature>
<dbReference type="GO" id="GO:0009073">
    <property type="term" value="P:aromatic amino acid family biosynthetic process"/>
    <property type="evidence" value="ECO:0007669"/>
    <property type="project" value="UniProtKB-KW"/>
</dbReference>
<comment type="catalytic activity">
    <reaction evidence="7 8">
        <text>shikimate + NADP(+) = 3-dehydroshikimate + NADPH + H(+)</text>
        <dbReference type="Rhea" id="RHEA:17737"/>
        <dbReference type="ChEBI" id="CHEBI:15378"/>
        <dbReference type="ChEBI" id="CHEBI:16630"/>
        <dbReference type="ChEBI" id="CHEBI:36208"/>
        <dbReference type="ChEBI" id="CHEBI:57783"/>
        <dbReference type="ChEBI" id="CHEBI:58349"/>
        <dbReference type="EC" id="1.1.1.25"/>
    </reaction>
</comment>
<dbReference type="GO" id="GO:0004764">
    <property type="term" value="F:shikimate 3-dehydrogenase (NADP+) activity"/>
    <property type="evidence" value="ECO:0007669"/>
    <property type="project" value="UniProtKB-UniRule"/>
</dbReference>
<name>A0A3A1YX96_9BURK</name>
<evidence type="ECO:0000256" key="3">
    <source>
        <dbReference type="ARBA" id="ARBA00022605"/>
    </source>
</evidence>
<feature type="binding site" evidence="8">
    <location>
        <position position="97"/>
    </location>
    <ligand>
        <name>shikimate</name>
        <dbReference type="ChEBI" id="CHEBI:36208"/>
    </ligand>
</feature>
<evidence type="ECO:0000256" key="4">
    <source>
        <dbReference type="ARBA" id="ARBA00022857"/>
    </source>
</evidence>
<sequence length="288" mass="30686">MTPNQQNHSKVKRFAVIGNPVAHSKSPQIHAAFAKQTGIQLQYDLLPTPIEAFESVVERFFAEGGSGLNVTVPFKERAWTMAQGGLTERARVAGAVNTLWWGDARLHGCNTDGVGLLADLHRLGVDVKGYDVLLLGAGGAARGACAPLLEAGCTRLHIVNRTEQRATELHQHIARELPHYAARLSSGGLNQAQGRWPIVINATSSSISQAAPNLPGMQYMPGALAYDMFYAAHDTAFLQAAKAAGADRTADGLGMLVGQAAAGFAIWHGVTPEIEPVLNMLRAQLSHS</sequence>
<dbReference type="Gene3D" id="3.40.50.720">
    <property type="entry name" value="NAD(P)-binding Rossmann-like Domain"/>
    <property type="match status" value="1"/>
</dbReference>
<comment type="similarity">
    <text evidence="8">Belongs to the shikimate dehydrogenase family.</text>
</comment>
<evidence type="ECO:0000259" key="10">
    <source>
        <dbReference type="Pfam" id="PF08501"/>
    </source>
</evidence>
<protein>
    <recommendedName>
        <fullName evidence="2 8">Shikimate dehydrogenase (NADP(+))</fullName>
        <shortName evidence="8">SDH</shortName>
        <ecNumber evidence="2 8">1.1.1.25</ecNumber>
    </recommendedName>
</protein>
<dbReference type="InterPro" id="IPR036291">
    <property type="entry name" value="NAD(P)-bd_dom_sf"/>
</dbReference>
<dbReference type="GO" id="GO:0019632">
    <property type="term" value="P:shikimate metabolic process"/>
    <property type="evidence" value="ECO:0007669"/>
    <property type="project" value="InterPro"/>
</dbReference>
<dbReference type="GO" id="GO:0008652">
    <property type="term" value="P:amino acid biosynthetic process"/>
    <property type="evidence" value="ECO:0007669"/>
    <property type="project" value="UniProtKB-KW"/>
</dbReference>
<dbReference type="Pfam" id="PF01488">
    <property type="entry name" value="Shikimate_DH"/>
    <property type="match status" value="1"/>
</dbReference>